<protein>
    <submittedName>
        <fullName evidence="1">Uncharacterized protein</fullName>
    </submittedName>
</protein>
<proteinExistence type="predicted"/>
<sequence length="132" mass="15656">MNKRLPDLEVYILCPDIAVIQEWLARQFPSLVLLKEKKGKPASYNYQAEYKHHTLPIVLVEKAIGKFASLWIDSSYSPWDDDEMLARDIVTKLQLEVRFAKNSWTEDEQDTETNDNWIKLTTKERQEIQWRT</sequence>
<dbReference type="EMBL" id="CP007142">
    <property type="protein sequence ID" value="AJQ96755.1"/>
    <property type="molecule type" value="Genomic_DNA"/>
</dbReference>
<keyword evidence="2" id="KW-1185">Reference proteome</keyword>
<gene>
    <name evidence="1" type="ORF">YC6258_04723</name>
</gene>
<dbReference type="RefSeq" id="WP_052830462.1">
    <property type="nucleotide sequence ID" value="NZ_CP007142.1"/>
</dbReference>
<dbReference type="Proteomes" id="UP000032266">
    <property type="component" value="Chromosome"/>
</dbReference>
<evidence type="ECO:0000313" key="2">
    <source>
        <dbReference type="Proteomes" id="UP000032266"/>
    </source>
</evidence>
<dbReference type="KEGG" id="gsn:YC6258_04723"/>
<dbReference type="OrthoDB" id="1495305at2"/>
<evidence type="ECO:0000313" key="1">
    <source>
        <dbReference type="EMBL" id="AJQ96755.1"/>
    </source>
</evidence>
<dbReference type="HOGENOM" id="CLU_152557_0_0_6"/>
<accession>A0A0C5VBR8</accession>
<dbReference type="STRING" id="1445510.YC6258_04723"/>
<name>A0A0C5VBR8_9GAMM</name>
<reference evidence="1 2" key="1">
    <citation type="submission" date="2014-01" db="EMBL/GenBank/DDBJ databases">
        <title>Full genme sequencing of cellulolytic bacterium Gynuella sunshinyii YC6258T gen. nov., sp. nov.</title>
        <authorList>
            <person name="Khan H."/>
            <person name="Chung E.J."/>
            <person name="Chung Y.R."/>
        </authorList>
    </citation>
    <scope>NUCLEOTIDE SEQUENCE [LARGE SCALE GENOMIC DNA]</scope>
    <source>
        <strain evidence="1 2">YC6258</strain>
    </source>
</reference>
<organism evidence="1 2">
    <name type="scientific">Gynuella sunshinyii YC6258</name>
    <dbReference type="NCBI Taxonomy" id="1445510"/>
    <lineage>
        <taxon>Bacteria</taxon>
        <taxon>Pseudomonadati</taxon>
        <taxon>Pseudomonadota</taxon>
        <taxon>Gammaproteobacteria</taxon>
        <taxon>Oceanospirillales</taxon>
        <taxon>Saccharospirillaceae</taxon>
        <taxon>Gynuella</taxon>
    </lineage>
</organism>
<dbReference type="AlphaFoldDB" id="A0A0C5VBR8"/>